<proteinExistence type="inferred from homology"/>
<evidence type="ECO:0000256" key="6">
    <source>
        <dbReference type="ARBA" id="ARBA00022691"/>
    </source>
</evidence>
<dbReference type="PANTHER" id="PTHR11265:SF0">
    <property type="entry name" value="12S RRNA N4-METHYLCYTIDINE METHYLTRANSFERASE"/>
    <property type="match status" value="1"/>
</dbReference>
<keyword evidence="5 7" id="KW-0808">Transferase</keyword>
<sequence length="353" mass="37885">MDDQTSGSAGPAAREHSAAAAGAHSERTAAEMHAPVMERELLDIFAPALQAPGSVYLDCTLGMAGHACAVLAANPEARLVGIDRDSAALELARGRLTDAGFDGRFSLHHATYDEIPEVLDAAKVAAADAILMDLGLSSFQIDTRDRGFAYSVDAPLDMRMNASGGGATAADLVNTLEEQELTRILSQYGEERFARRIARSIVQRRAEQPFTRSGDLVEVIDRSIPAKSKRTGGHPAKRTFQALRIAVNDELDILQDALEAALGALADGGRLAVESYHSLEDRMVKRAFTAVTTSSAPLDLPVELPELAPDYRLVHRGAKQASAQEQETNTRSASVRLRAVERTARTATSQESR</sequence>
<keyword evidence="6 7" id="KW-0949">S-adenosyl-L-methionine</keyword>
<feature type="binding site" evidence="7">
    <location>
        <position position="133"/>
    </location>
    <ligand>
        <name>S-adenosyl-L-methionine</name>
        <dbReference type="ChEBI" id="CHEBI:59789"/>
    </ligand>
</feature>
<evidence type="ECO:0000256" key="3">
    <source>
        <dbReference type="ARBA" id="ARBA00022552"/>
    </source>
</evidence>
<dbReference type="FunFam" id="1.10.150.170:FF:000001">
    <property type="entry name" value="Ribosomal RNA small subunit methyltransferase H"/>
    <property type="match status" value="1"/>
</dbReference>
<feature type="binding site" evidence="7">
    <location>
        <position position="140"/>
    </location>
    <ligand>
        <name>S-adenosyl-L-methionine</name>
        <dbReference type="ChEBI" id="CHEBI:59789"/>
    </ligand>
</feature>
<dbReference type="EMBL" id="JACHWP010000001">
    <property type="protein sequence ID" value="MBB3021830.1"/>
    <property type="molecule type" value="Genomic_DNA"/>
</dbReference>
<evidence type="ECO:0000256" key="7">
    <source>
        <dbReference type="HAMAP-Rule" id="MF_01007"/>
    </source>
</evidence>
<protein>
    <recommendedName>
        <fullName evidence="7">Ribosomal RNA small subunit methyltransferase H</fullName>
        <ecNumber evidence="7">2.1.1.199</ecNumber>
    </recommendedName>
    <alternativeName>
        <fullName evidence="7">16S rRNA m(4)C1402 methyltransferase</fullName>
    </alternativeName>
    <alternativeName>
        <fullName evidence="7">rRNA (cytosine-N(4)-)-methyltransferase RsmH</fullName>
    </alternativeName>
</protein>
<dbReference type="PIRSF" id="PIRSF004486">
    <property type="entry name" value="MraW"/>
    <property type="match status" value="1"/>
</dbReference>
<keyword evidence="4 7" id="KW-0489">Methyltransferase</keyword>
<dbReference type="Pfam" id="PF01795">
    <property type="entry name" value="Methyltransf_5"/>
    <property type="match status" value="1"/>
</dbReference>
<dbReference type="InterPro" id="IPR029063">
    <property type="entry name" value="SAM-dependent_MTases_sf"/>
</dbReference>
<dbReference type="SUPFAM" id="SSF53335">
    <property type="entry name" value="S-adenosyl-L-methionine-dependent methyltransferases"/>
    <property type="match status" value="1"/>
</dbReference>
<gene>
    <name evidence="7" type="primary">rsmH</name>
    <name evidence="9" type="ORF">FHX50_000078</name>
</gene>
<feature type="binding site" evidence="7">
    <location>
        <begin position="64"/>
        <end position="66"/>
    </location>
    <ligand>
        <name>S-adenosyl-L-methionine</name>
        <dbReference type="ChEBI" id="CHEBI:59789"/>
    </ligand>
</feature>
<dbReference type="NCBIfam" id="TIGR00006">
    <property type="entry name" value="16S rRNA (cytosine(1402)-N(4))-methyltransferase RsmH"/>
    <property type="match status" value="1"/>
</dbReference>
<evidence type="ECO:0000256" key="1">
    <source>
        <dbReference type="ARBA" id="ARBA00010396"/>
    </source>
</evidence>
<dbReference type="EC" id="2.1.1.199" evidence="7"/>
<dbReference type="HAMAP" id="MF_01007">
    <property type="entry name" value="16SrRNA_methyltr_H"/>
    <property type="match status" value="1"/>
</dbReference>
<organism evidence="9 10">
    <name type="scientific">Helcobacillus massiliensis</name>
    <dbReference type="NCBI Taxonomy" id="521392"/>
    <lineage>
        <taxon>Bacteria</taxon>
        <taxon>Bacillati</taxon>
        <taxon>Actinomycetota</taxon>
        <taxon>Actinomycetes</taxon>
        <taxon>Micrococcales</taxon>
        <taxon>Dermabacteraceae</taxon>
        <taxon>Helcobacillus</taxon>
    </lineage>
</organism>
<feature type="binding site" evidence="7">
    <location>
        <position position="112"/>
    </location>
    <ligand>
        <name>S-adenosyl-L-methionine</name>
        <dbReference type="ChEBI" id="CHEBI:59789"/>
    </ligand>
</feature>
<dbReference type="Proteomes" id="UP000568050">
    <property type="component" value="Unassembled WGS sequence"/>
</dbReference>
<evidence type="ECO:0000256" key="8">
    <source>
        <dbReference type="SAM" id="MobiDB-lite"/>
    </source>
</evidence>
<keyword evidence="10" id="KW-1185">Reference proteome</keyword>
<comment type="subcellular location">
    <subcellularLocation>
        <location evidence="7">Cytoplasm</location>
    </subcellularLocation>
</comment>
<evidence type="ECO:0000256" key="5">
    <source>
        <dbReference type="ARBA" id="ARBA00022679"/>
    </source>
</evidence>
<dbReference type="SUPFAM" id="SSF81799">
    <property type="entry name" value="Putative methyltransferase TM0872, insert domain"/>
    <property type="match status" value="1"/>
</dbReference>
<evidence type="ECO:0000256" key="4">
    <source>
        <dbReference type="ARBA" id="ARBA00022603"/>
    </source>
</evidence>
<keyword evidence="3 7" id="KW-0698">rRNA processing</keyword>
<dbReference type="RefSeq" id="WP_183373507.1">
    <property type="nucleotide sequence ID" value="NZ_CBCSFZ010000024.1"/>
</dbReference>
<feature type="region of interest" description="Disordered" evidence="8">
    <location>
        <begin position="1"/>
        <end position="27"/>
    </location>
</feature>
<feature type="binding site" evidence="7">
    <location>
        <position position="83"/>
    </location>
    <ligand>
        <name>S-adenosyl-L-methionine</name>
        <dbReference type="ChEBI" id="CHEBI:59789"/>
    </ligand>
</feature>
<evidence type="ECO:0000313" key="10">
    <source>
        <dbReference type="Proteomes" id="UP000568050"/>
    </source>
</evidence>
<comment type="catalytic activity">
    <reaction evidence="7">
        <text>cytidine(1402) in 16S rRNA + S-adenosyl-L-methionine = N(4)-methylcytidine(1402) in 16S rRNA + S-adenosyl-L-homocysteine + H(+)</text>
        <dbReference type="Rhea" id="RHEA:42928"/>
        <dbReference type="Rhea" id="RHEA-COMP:10286"/>
        <dbReference type="Rhea" id="RHEA-COMP:10287"/>
        <dbReference type="ChEBI" id="CHEBI:15378"/>
        <dbReference type="ChEBI" id="CHEBI:57856"/>
        <dbReference type="ChEBI" id="CHEBI:59789"/>
        <dbReference type="ChEBI" id="CHEBI:74506"/>
        <dbReference type="ChEBI" id="CHEBI:82748"/>
        <dbReference type="EC" id="2.1.1.199"/>
    </reaction>
</comment>
<dbReference type="InterPro" id="IPR023397">
    <property type="entry name" value="SAM-dep_MeTrfase_MraW_recog"/>
</dbReference>
<dbReference type="PANTHER" id="PTHR11265">
    <property type="entry name" value="S-ADENOSYL-METHYLTRANSFERASE MRAW"/>
    <property type="match status" value="1"/>
</dbReference>
<dbReference type="Gene3D" id="3.40.50.150">
    <property type="entry name" value="Vaccinia Virus protein VP39"/>
    <property type="match status" value="1"/>
</dbReference>
<comment type="similarity">
    <text evidence="1 7">Belongs to the methyltransferase superfamily. RsmH family.</text>
</comment>
<evidence type="ECO:0000313" key="9">
    <source>
        <dbReference type="EMBL" id="MBB3021830.1"/>
    </source>
</evidence>
<comment type="function">
    <text evidence="7">Specifically methylates the N4 position of cytidine in position 1402 (C1402) of 16S rRNA.</text>
</comment>
<comment type="caution">
    <text evidence="9">The sequence shown here is derived from an EMBL/GenBank/DDBJ whole genome shotgun (WGS) entry which is preliminary data.</text>
</comment>
<dbReference type="GO" id="GO:0070475">
    <property type="term" value="P:rRNA base methylation"/>
    <property type="evidence" value="ECO:0007669"/>
    <property type="project" value="UniProtKB-UniRule"/>
</dbReference>
<dbReference type="GO" id="GO:0071424">
    <property type="term" value="F:rRNA (cytosine-N4-)-methyltransferase activity"/>
    <property type="evidence" value="ECO:0007669"/>
    <property type="project" value="UniProtKB-UniRule"/>
</dbReference>
<name>A0A839QSU6_9MICO</name>
<accession>A0A839QSU6</accession>
<dbReference type="InterPro" id="IPR002903">
    <property type="entry name" value="RsmH"/>
</dbReference>
<dbReference type="GO" id="GO:0005737">
    <property type="term" value="C:cytoplasm"/>
    <property type="evidence" value="ECO:0007669"/>
    <property type="project" value="UniProtKB-SubCell"/>
</dbReference>
<dbReference type="Gene3D" id="1.10.150.170">
    <property type="entry name" value="Putative methyltransferase TM0872, insert domain"/>
    <property type="match status" value="1"/>
</dbReference>
<reference evidence="9 10" key="1">
    <citation type="submission" date="2020-08" db="EMBL/GenBank/DDBJ databases">
        <title>Sequencing the genomes of 1000 actinobacteria strains.</title>
        <authorList>
            <person name="Klenk H.-P."/>
        </authorList>
    </citation>
    <scope>NUCLEOTIDE SEQUENCE [LARGE SCALE GENOMIC DNA]</scope>
    <source>
        <strain evidence="9 10">DSM 23040</strain>
    </source>
</reference>
<dbReference type="AlphaFoldDB" id="A0A839QSU6"/>
<evidence type="ECO:0000256" key="2">
    <source>
        <dbReference type="ARBA" id="ARBA00022490"/>
    </source>
</evidence>
<keyword evidence="2 7" id="KW-0963">Cytoplasm</keyword>